<comment type="caution">
    <text evidence="3">The sequence shown here is derived from an EMBL/GenBank/DDBJ whole genome shotgun (WGS) entry which is preliminary data.</text>
</comment>
<sequence>MKAKITFLTCLLISQIYGQINFNYNFNTTGQRVCLVSASVTENPASVIINLHDSAQNTSQNYSIKRRPINSQNMDWVTVASNIPATTTSWTDTNVTLGSAYEYQISRNTGTQTATGYVTACIRYDQTDYKGRMILVIDNSFITSLATEIAQLKKDLTYEGWFVEELYVNRATTWETEPEIITIKNQITTIYNNAPTNDKPKHLFLLGHIPVPRSGQGAFAPDGHDENKGARGADCYYADIDGVFTDVATYNPGTIDSKAINLPGDLKWDQDFIPSELEMAFGRVDFADIGGSSQTELQLLQSYLNRLHNYRMVASGHDMGNKTAFNFGYDNSNDGSYRSLIPLSGVNNVYQYSGTTIFPLWVNQTGPYQVFMQNVEIPHPVAWDDNGMNATIFSSDQSYWGYWDDAQNSWGVGHIRNLLSKPTKCLGILYTTSAVNLFHQTGMGETMGWSIKRIMDHNQTNNLYQKPEQDYDTWEFWGRTHLQYHGDPTLRLNQVIPPTNVQVGLNNGHLITWNASTDSNIIGYHVYRSYSENGPFVRLTSAPITDLSFTDGDLTTVIRYYLVKAIKLETTGSGNYLNPSIGIMATNALSITGFSENSVQVYPNPAQNEITVASNETLISIELYDVKGQKIATFNPNNTINVSNLSQGIYFLRIYNNEGFWVVKKIVKY</sequence>
<evidence type="ECO:0000259" key="2">
    <source>
        <dbReference type="Pfam" id="PF18962"/>
    </source>
</evidence>
<name>A0ABV9P9H8_9FLAO</name>
<dbReference type="NCBIfam" id="TIGR04183">
    <property type="entry name" value="Por_Secre_tail"/>
    <property type="match status" value="1"/>
</dbReference>
<protein>
    <submittedName>
        <fullName evidence="3">T9SS type A sorting domain-containing protein</fullName>
    </submittedName>
</protein>
<dbReference type="SUPFAM" id="SSF49265">
    <property type="entry name" value="Fibronectin type III"/>
    <property type="match status" value="1"/>
</dbReference>
<evidence type="ECO:0000313" key="4">
    <source>
        <dbReference type="Proteomes" id="UP001595885"/>
    </source>
</evidence>
<keyword evidence="4" id="KW-1185">Reference proteome</keyword>
<feature type="domain" description="Secretion system C-terminal sorting" evidence="2">
    <location>
        <begin position="601"/>
        <end position="667"/>
    </location>
</feature>
<reference evidence="4" key="1">
    <citation type="journal article" date="2019" name="Int. J. Syst. Evol. Microbiol.">
        <title>The Global Catalogue of Microorganisms (GCM) 10K type strain sequencing project: providing services to taxonomists for standard genome sequencing and annotation.</title>
        <authorList>
            <consortium name="The Broad Institute Genomics Platform"/>
            <consortium name="The Broad Institute Genome Sequencing Center for Infectious Disease"/>
            <person name="Wu L."/>
            <person name="Ma J."/>
        </authorList>
    </citation>
    <scope>NUCLEOTIDE SEQUENCE [LARGE SCALE GENOMIC DNA]</scope>
    <source>
        <strain evidence="4">CCUG 50349</strain>
    </source>
</reference>
<dbReference type="CDD" id="cd00063">
    <property type="entry name" value="FN3"/>
    <property type="match status" value="1"/>
</dbReference>
<dbReference type="Pfam" id="PF18962">
    <property type="entry name" value="Por_Secre_tail"/>
    <property type="match status" value="1"/>
</dbReference>
<keyword evidence="1" id="KW-0732">Signal</keyword>
<dbReference type="Gene3D" id="2.60.40.10">
    <property type="entry name" value="Immunoglobulins"/>
    <property type="match status" value="1"/>
</dbReference>
<organism evidence="3 4">
    <name type="scientific">Flavobacterium ponti</name>
    <dbReference type="NCBI Taxonomy" id="665133"/>
    <lineage>
        <taxon>Bacteria</taxon>
        <taxon>Pseudomonadati</taxon>
        <taxon>Bacteroidota</taxon>
        <taxon>Flavobacteriia</taxon>
        <taxon>Flavobacteriales</taxon>
        <taxon>Flavobacteriaceae</taxon>
        <taxon>Flavobacterium</taxon>
    </lineage>
</organism>
<dbReference type="Proteomes" id="UP001595885">
    <property type="component" value="Unassembled WGS sequence"/>
</dbReference>
<dbReference type="InterPro" id="IPR026444">
    <property type="entry name" value="Secre_tail"/>
</dbReference>
<accession>A0ABV9P9H8</accession>
<proteinExistence type="predicted"/>
<dbReference type="RefSeq" id="WP_379743345.1">
    <property type="nucleotide sequence ID" value="NZ_JBHSGW010000027.1"/>
</dbReference>
<dbReference type="InterPro" id="IPR036116">
    <property type="entry name" value="FN3_sf"/>
</dbReference>
<evidence type="ECO:0000256" key="1">
    <source>
        <dbReference type="ARBA" id="ARBA00022729"/>
    </source>
</evidence>
<gene>
    <name evidence="3" type="ORF">ACFO3U_13230</name>
</gene>
<dbReference type="EMBL" id="JBHSGW010000027">
    <property type="protein sequence ID" value="MFC4740959.1"/>
    <property type="molecule type" value="Genomic_DNA"/>
</dbReference>
<dbReference type="InterPro" id="IPR013783">
    <property type="entry name" value="Ig-like_fold"/>
</dbReference>
<dbReference type="InterPro" id="IPR003961">
    <property type="entry name" value="FN3_dom"/>
</dbReference>
<evidence type="ECO:0000313" key="3">
    <source>
        <dbReference type="EMBL" id="MFC4740959.1"/>
    </source>
</evidence>